<keyword evidence="1" id="KW-0732">Signal</keyword>
<name>A0A165BWU1_EXIGL</name>
<organism evidence="2 3">
    <name type="scientific">Exidia glandulosa HHB12029</name>
    <dbReference type="NCBI Taxonomy" id="1314781"/>
    <lineage>
        <taxon>Eukaryota</taxon>
        <taxon>Fungi</taxon>
        <taxon>Dikarya</taxon>
        <taxon>Basidiomycota</taxon>
        <taxon>Agaricomycotina</taxon>
        <taxon>Agaricomycetes</taxon>
        <taxon>Auriculariales</taxon>
        <taxon>Exidiaceae</taxon>
        <taxon>Exidia</taxon>
    </lineage>
</organism>
<evidence type="ECO:0000313" key="3">
    <source>
        <dbReference type="Proteomes" id="UP000077266"/>
    </source>
</evidence>
<reference evidence="2 3" key="1">
    <citation type="journal article" date="2016" name="Mol. Biol. Evol.">
        <title>Comparative Genomics of Early-Diverging Mushroom-Forming Fungi Provides Insights into the Origins of Lignocellulose Decay Capabilities.</title>
        <authorList>
            <person name="Nagy L.G."/>
            <person name="Riley R."/>
            <person name="Tritt A."/>
            <person name="Adam C."/>
            <person name="Daum C."/>
            <person name="Floudas D."/>
            <person name="Sun H."/>
            <person name="Yadav J.S."/>
            <person name="Pangilinan J."/>
            <person name="Larsson K.H."/>
            <person name="Matsuura K."/>
            <person name="Barry K."/>
            <person name="Labutti K."/>
            <person name="Kuo R."/>
            <person name="Ohm R.A."/>
            <person name="Bhattacharya S.S."/>
            <person name="Shirouzu T."/>
            <person name="Yoshinaga Y."/>
            <person name="Martin F.M."/>
            <person name="Grigoriev I.V."/>
            <person name="Hibbett D.S."/>
        </authorList>
    </citation>
    <scope>NUCLEOTIDE SEQUENCE [LARGE SCALE GENOMIC DNA]</scope>
    <source>
        <strain evidence="2 3">HHB12029</strain>
    </source>
</reference>
<gene>
    <name evidence="2" type="ORF">EXIGLDRAFT_844634</name>
</gene>
<accession>A0A165BWU1</accession>
<sequence>MFAPLFSFAIIALSVVSASPIKRAAPALLLPSTASLWLQFEFSDTDAFVTFDGLVWQWAGEDEPGPPVAQFAIELVPGSMQPSGTDALVRLSLAGMECRVVGDFFDCSGADMSAPVAVFRATVKTDDGGFTQWYLSSGQPAFSTQRIKNELKRLAVTPKYDNPRNVYLRTDAF</sequence>
<proteinExistence type="predicted"/>
<feature type="signal peptide" evidence="1">
    <location>
        <begin position="1"/>
        <end position="18"/>
    </location>
</feature>
<evidence type="ECO:0000256" key="1">
    <source>
        <dbReference type="SAM" id="SignalP"/>
    </source>
</evidence>
<evidence type="ECO:0000313" key="2">
    <source>
        <dbReference type="EMBL" id="KZV81388.1"/>
    </source>
</evidence>
<feature type="chain" id="PRO_5007855771" evidence="1">
    <location>
        <begin position="19"/>
        <end position="173"/>
    </location>
</feature>
<dbReference type="EMBL" id="KV426394">
    <property type="protein sequence ID" value="KZV81388.1"/>
    <property type="molecule type" value="Genomic_DNA"/>
</dbReference>
<protein>
    <submittedName>
        <fullName evidence="2">Uncharacterized protein</fullName>
    </submittedName>
</protein>
<dbReference type="OrthoDB" id="3298116at2759"/>
<keyword evidence="3" id="KW-1185">Reference proteome</keyword>
<dbReference type="InParanoid" id="A0A165BWU1"/>
<dbReference type="AlphaFoldDB" id="A0A165BWU1"/>
<dbReference type="Proteomes" id="UP000077266">
    <property type="component" value="Unassembled WGS sequence"/>
</dbReference>